<protein>
    <recommendedName>
        <fullName evidence="1">DUF8040 domain-containing protein</fullName>
    </recommendedName>
</protein>
<name>A0A8K0DSD3_9ROSA</name>
<accession>A0A8K0DSD3</accession>
<proteinExistence type="predicted"/>
<dbReference type="Proteomes" id="UP000796880">
    <property type="component" value="Unassembled WGS sequence"/>
</dbReference>
<dbReference type="EMBL" id="VOIH02000011">
    <property type="protein sequence ID" value="KAF3433394.1"/>
    <property type="molecule type" value="Genomic_DNA"/>
</dbReference>
<sequence>MYTFASWHNEHLGLRNRVFVRNETRMSFVISLLGSDVHSTSQLIIDRRTFTILYEIIQRDGHVKNDGFVTIEEQVCMFLYILAYHAKNRIVVTRFCKSGETISRYFNSVLGGVLQLDEALLWDPEPIQENCIDDKWKMFKILRHEVVRVV</sequence>
<comment type="caution">
    <text evidence="2">The sequence shown here is derived from an EMBL/GenBank/DDBJ whole genome shotgun (WGS) entry which is preliminary data.</text>
</comment>
<dbReference type="InterPro" id="IPR045249">
    <property type="entry name" value="HARBI1-like"/>
</dbReference>
<dbReference type="OrthoDB" id="1699974at2759"/>
<dbReference type="Pfam" id="PF26138">
    <property type="entry name" value="DUF8040"/>
    <property type="match status" value="1"/>
</dbReference>
<dbReference type="InterPro" id="IPR058353">
    <property type="entry name" value="DUF8040"/>
</dbReference>
<evidence type="ECO:0000259" key="1">
    <source>
        <dbReference type="Pfam" id="PF26138"/>
    </source>
</evidence>
<dbReference type="PANTHER" id="PTHR22930">
    <property type="match status" value="1"/>
</dbReference>
<dbReference type="AlphaFoldDB" id="A0A8K0DSD3"/>
<evidence type="ECO:0000313" key="3">
    <source>
        <dbReference type="Proteomes" id="UP000796880"/>
    </source>
</evidence>
<organism evidence="2 3">
    <name type="scientific">Rhamnella rubrinervis</name>
    <dbReference type="NCBI Taxonomy" id="2594499"/>
    <lineage>
        <taxon>Eukaryota</taxon>
        <taxon>Viridiplantae</taxon>
        <taxon>Streptophyta</taxon>
        <taxon>Embryophyta</taxon>
        <taxon>Tracheophyta</taxon>
        <taxon>Spermatophyta</taxon>
        <taxon>Magnoliopsida</taxon>
        <taxon>eudicotyledons</taxon>
        <taxon>Gunneridae</taxon>
        <taxon>Pentapetalae</taxon>
        <taxon>rosids</taxon>
        <taxon>fabids</taxon>
        <taxon>Rosales</taxon>
        <taxon>Rhamnaceae</taxon>
        <taxon>rhamnoid group</taxon>
        <taxon>Rhamneae</taxon>
        <taxon>Rhamnella</taxon>
    </lineage>
</organism>
<keyword evidence="3" id="KW-1185">Reference proteome</keyword>
<gene>
    <name evidence="2" type="ORF">FNV43_RR24496</name>
</gene>
<dbReference type="PANTHER" id="PTHR22930:SF281">
    <property type="entry name" value="NUCLEASE"/>
    <property type="match status" value="1"/>
</dbReference>
<reference evidence="2" key="1">
    <citation type="submission" date="2020-03" db="EMBL/GenBank/DDBJ databases">
        <title>A high-quality chromosome-level genome assembly of a woody plant with both climbing and erect habits, Rhamnella rubrinervis.</title>
        <authorList>
            <person name="Lu Z."/>
            <person name="Yang Y."/>
            <person name="Zhu X."/>
            <person name="Sun Y."/>
        </authorList>
    </citation>
    <scope>NUCLEOTIDE SEQUENCE</scope>
    <source>
        <strain evidence="2">BYM</strain>
        <tissue evidence="2">Leaf</tissue>
    </source>
</reference>
<evidence type="ECO:0000313" key="2">
    <source>
        <dbReference type="EMBL" id="KAF3433394.1"/>
    </source>
</evidence>
<feature type="domain" description="DUF8040" evidence="1">
    <location>
        <begin position="29"/>
        <end position="113"/>
    </location>
</feature>